<protein>
    <submittedName>
        <fullName evidence="1">Uncharacterized protein</fullName>
    </submittedName>
</protein>
<proteinExistence type="predicted"/>
<dbReference type="Proteomes" id="UP000314294">
    <property type="component" value="Unassembled WGS sequence"/>
</dbReference>
<dbReference type="AlphaFoldDB" id="A0A4Z2GUZ4"/>
<organism evidence="1 2">
    <name type="scientific">Liparis tanakae</name>
    <name type="common">Tanaka's snailfish</name>
    <dbReference type="NCBI Taxonomy" id="230148"/>
    <lineage>
        <taxon>Eukaryota</taxon>
        <taxon>Metazoa</taxon>
        <taxon>Chordata</taxon>
        <taxon>Craniata</taxon>
        <taxon>Vertebrata</taxon>
        <taxon>Euteleostomi</taxon>
        <taxon>Actinopterygii</taxon>
        <taxon>Neopterygii</taxon>
        <taxon>Teleostei</taxon>
        <taxon>Neoteleostei</taxon>
        <taxon>Acanthomorphata</taxon>
        <taxon>Eupercaria</taxon>
        <taxon>Perciformes</taxon>
        <taxon>Cottioidei</taxon>
        <taxon>Cottales</taxon>
        <taxon>Liparidae</taxon>
        <taxon>Liparis</taxon>
    </lineage>
</organism>
<reference evidence="1 2" key="1">
    <citation type="submission" date="2019-03" db="EMBL/GenBank/DDBJ databases">
        <title>First draft genome of Liparis tanakae, snailfish: a comprehensive survey of snailfish specific genes.</title>
        <authorList>
            <person name="Kim W."/>
            <person name="Song I."/>
            <person name="Jeong J.-H."/>
            <person name="Kim D."/>
            <person name="Kim S."/>
            <person name="Ryu S."/>
            <person name="Song J.Y."/>
            <person name="Lee S.K."/>
        </authorList>
    </citation>
    <scope>NUCLEOTIDE SEQUENCE [LARGE SCALE GENOMIC DNA]</scope>
    <source>
        <tissue evidence="1">Muscle</tissue>
    </source>
</reference>
<accession>A0A4Z2GUZ4</accession>
<name>A0A4Z2GUZ4_9TELE</name>
<evidence type="ECO:0000313" key="2">
    <source>
        <dbReference type="Proteomes" id="UP000314294"/>
    </source>
</evidence>
<gene>
    <name evidence="1" type="ORF">EYF80_033385</name>
</gene>
<keyword evidence="2" id="KW-1185">Reference proteome</keyword>
<dbReference type="EMBL" id="SRLO01000429">
    <property type="protein sequence ID" value="TNN56424.1"/>
    <property type="molecule type" value="Genomic_DNA"/>
</dbReference>
<evidence type="ECO:0000313" key="1">
    <source>
        <dbReference type="EMBL" id="TNN56424.1"/>
    </source>
</evidence>
<sequence>MVSGLSGRIEPEPSQNKDTCSIKLSCLHRYQPLEVAVAPGEDTRTPKGQNTRNAKTPETVCYTNVLKTIRILTMEQRKAVLQCKLKEEQNWIIS</sequence>
<comment type="caution">
    <text evidence="1">The sequence shown here is derived from an EMBL/GenBank/DDBJ whole genome shotgun (WGS) entry which is preliminary data.</text>
</comment>